<dbReference type="AlphaFoldDB" id="A0A0M3IS40"/>
<sequence>MRHLSRERLCSMEISDNASFHDVEWLVACAEDCLVLWLLWVLRIIGDQQGYEHGGQYRRMWTEVAYSDEKKIALCYGYSGFCALLATSKVISTGGNIVECGPKLPIPMRRLTVPLAAISLMATAAV</sequence>
<accession>A0A0M3IS40</accession>
<dbReference type="WBParaSite" id="ALUE_0002156801-mRNA-1">
    <property type="protein sequence ID" value="ALUE_0002156801-mRNA-1"/>
    <property type="gene ID" value="ALUE_0002156801"/>
</dbReference>
<evidence type="ECO:0000313" key="2">
    <source>
        <dbReference type="WBParaSite" id="ALUE_0002156801-mRNA-1"/>
    </source>
</evidence>
<reference evidence="2" key="1">
    <citation type="submission" date="2017-02" db="UniProtKB">
        <authorList>
            <consortium name="WormBaseParasite"/>
        </authorList>
    </citation>
    <scope>IDENTIFICATION</scope>
</reference>
<dbReference type="Proteomes" id="UP000036681">
    <property type="component" value="Unplaced"/>
</dbReference>
<protein>
    <submittedName>
        <fullName evidence="2">Transmembrane protein</fullName>
    </submittedName>
</protein>
<name>A0A0M3IS40_ASCLU</name>
<keyword evidence="1" id="KW-1185">Reference proteome</keyword>
<proteinExistence type="predicted"/>
<organism evidence="1 2">
    <name type="scientific">Ascaris lumbricoides</name>
    <name type="common">Giant roundworm</name>
    <dbReference type="NCBI Taxonomy" id="6252"/>
    <lineage>
        <taxon>Eukaryota</taxon>
        <taxon>Metazoa</taxon>
        <taxon>Ecdysozoa</taxon>
        <taxon>Nematoda</taxon>
        <taxon>Chromadorea</taxon>
        <taxon>Rhabditida</taxon>
        <taxon>Spirurina</taxon>
        <taxon>Ascaridomorpha</taxon>
        <taxon>Ascaridoidea</taxon>
        <taxon>Ascarididae</taxon>
        <taxon>Ascaris</taxon>
    </lineage>
</organism>
<evidence type="ECO:0000313" key="1">
    <source>
        <dbReference type="Proteomes" id="UP000036681"/>
    </source>
</evidence>